<dbReference type="RefSeq" id="WP_288183108.1">
    <property type="nucleotide sequence ID" value="NZ_LT608335.1"/>
</dbReference>
<proteinExistence type="predicted"/>
<name>A0A212LLR5_9FIRM</name>
<dbReference type="EMBL" id="FMJE01000002">
    <property type="protein sequence ID" value="SCM78484.1"/>
    <property type="molecule type" value="Genomic_DNA"/>
</dbReference>
<dbReference type="InterPro" id="IPR019270">
    <property type="entry name" value="DUF2283"/>
</dbReference>
<evidence type="ECO:0000313" key="1">
    <source>
        <dbReference type="EMBL" id="SCM78484.1"/>
    </source>
</evidence>
<accession>A0A212LLR5</accession>
<dbReference type="Pfam" id="PF10049">
    <property type="entry name" value="DUF2283"/>
    <property type="match status" value="1"/>
</dbReference>
<dbReference type="AlphaFoldDB" id="A0A212LLR5"/>
<reference evidence="1" key="1">
    <citation type="submission" date="2016-08" db="EMBL/GenBank/DDBJ databases">
        <authorList>
            <person name="Seilhamer J.J."/>
        </authorList>
    </citation>
    <scope>NUCLEOTIDE SEQUENCE</scope>
    <source>
        <strain evidence="1">86</strain>
    </source>
</reference>
<protein>
    <recommendedName>
        <fullName evidence="2">DUF2283 domain-containing protein</fullName>
    </recommendedName>
</protein>
<sequence>MVNNKIYLKVSEDDPDVAYLYLPGHPGERKENIIKAQIRLYDIIKNYKGPDIYLDIDQKDNVIGIEILG</sequence>
<organism evidence="1">
    <name type="scientific">uncultured Sporomusa sp</name>
    <dbReference type="NCBI Taxonomy" id="307249"/>
    <lineage>
        <taxon>Bacteria</taxon>
        <taxon>Bacillati</taxon>
        <taxon>Bacillota</taxon>
        <taxon>Negativicutes</taxon>
        <taxon>Selenomonadales</taxon>
        <taxon>Sporomusaceae</taxon>
        <taxon>Sporomusa</taxon>
        <taxon>environmental samples</taxon>
    </lineage>
</organism>
<evidence type="ECO:0008006" key="2">
    <source>
        <dbReference type="Google" id="ProtNLM"/>
    </source>
</evidence>
<gene>
    <name evidence="1" type="ORF">KL86SPO_20062</name>
</gene>